<dbReference type="AlphaFoldDB" id="A0A8H3WWB6"/>
<comment type="caution">
    <text evidence="2">The sequence shown here is derived from an EMBL/GenBank/DDBJ whole genome shotgun (WGS) entry which is preliminary data.</text>
</comment>
<dbReference type="Proteomes" id="UP000439903">
    <property type="component" value="Unassembled WGS sequence"/>
</dbReference>
<protein>
    <submittedName>
        <fullName evidence="2">Uncharacterized protein</fullName>
    </submittedName>
</protein>
<name>A0A8H3WWB6_GIGMA</name>
<feature type="compositionally biased region" description="Basic and acidic residues" evidence="1">
    <location>
        <begin position="59"/>
        <end position="78"/>
    </location>
</feature>
<feature type="region of interest" description="Disordered" evidence="1">
    <location>
        <begin position="40"/>
        <end position="89"/>
    </location>
</feature>
<reference evidence="2 3" key="1">
    <citation type="journal article" date="2019" name="Environ. Microbiol.">
        <title>At the nexus of three kingdoms: the genome of the mycorrhizal fungus Gigaspora margarita provides insights into plant, endobacterial and fungal interactions.</title>
        <authorList>
            <person name="Venice F."/>
            <person name="Ghignone S."/>
            <person name="Salvioli di Fossalunga A."/>
            <person name="Amselem J."/>
            <person name="Novero M."/>
            <person name="Xianan X."/>
            <person name="Sedzielewska Toro K."/>
            <person name="Morin E."/>
            <person name="Lipzen A."/>
            <person name="Grigoriev I.V."/>
            <person name="Henrissat B."/>
            <person name="Martin F.M."/>
            <person name="Bonfante P."/>
        </authorList>
    </citation>
    <scope>NUCLEOTIDE SEQUENCE [LARGE SCALE GENOMIC DNA]</scope>
    <source>
        <strain evidence="2 3">BEG34</strain>
    </source>
</reference>
<proteinExistence type="predicted"/>
<feature type="compositionally biased region" description="Polar residues" evidence="1">
    <location>
        <begin position="40"/>
        <end position="53"/>
    </location>
</feature>
<evidence type="ECO:0000313" key="3">
    <source>
        <dbReference type="Proteomes" id="UP000439903"/>
    </source>
</evidence>
<dbReference type="EMBL" id="WTPW01002803">
    <property type="protein sequence ID" value="KAF0365664.1"/>
    <property type="molecule type" value="Genomic_DNA"/>
</dbReference>
<dbReference type="OrthoDB" id="2427252at2759"/>
<gene>
    <name evidence="2" type="ORF">F8M41_013811</name>
</gene>
<evidence type="ECO:0000313" key="2">
    <source>
        <dbReference type="EMBL" id="KAF0365664.1"/>
    </source>
</evidence>
<organism evidence="2 3">
    <name type="scientific">Gigaspora margarita</name>
    <dbReference type="NCBI Taxonomy" id="4874"/>
    <lineage>
        <taxon>Eukaryota</taxon>
        <taxon>Fungi</taxon>
        <taxon>Fungi incertae sedis</taxon>
        <taxon>Mucoromycota</taxon>
        <taxon>Glomeromycotina</taxon>
        <taxon>Glomeromycetes</taxon>
        <taxon>Diversisporales</taxon>
        <taxon>Gigasporaceae</taxon>
        <taxon>Gigaspora</taxon>
    </lineage>
</organism>
<keyword evidence="3" id="KW-1185">Reference proteome</keyword>
<accession>A0A8H3WWB6</accession>
<evidence type="ECO:0000256" key="1">
    <source>
        <dbReference type="SAM" id="MobiDB-lite"/>
    </source>
</evidence>
<sequence>MVSTKIPDVDMPDVVENRSEQTSNLTKVVNKLFVNGGKTISRSKTKSMESNKVQGLIKELSKPIDDNDRENKSKESKPKTLLQLYFNTS</sequence>